<reference evidence="2 3" key="1">
    <citation type="submission" date="2017-10" db="EMBL/GenBank/DDBJ databases">
        <authorList>
            <consortium name="Urmite Genomes"/>
        </authorList>
    </citation>
    <scope>NUCLEOTIDE SEQUENCE [LARGE SCALE GENOMIC DNA]</scope>
    <source>
        <strain evidence="2 3">FB-527</strain>
    </source>
</reference>
<sequence length="104" mass="11257">MHTADSKCDTAGTARMIVPTSAGATRLTGSGVGPCSRVQGLHKLLVKHRRPCAEHLIGLCMRGKQRRHHGRHNRSDTEKGRYAETAENSYVSMSPTVHCVPAPA</sequence>
<comment type="caution">
    <text evidence="2">The sequence shown here is derived from an EMBL/GenBank/DDBJ whole genome shotgun (WGS) entry which is preliminary data.</text>
</comment>
<accession>A0A7Z7IHN4</accession>
<feature type="compositionally biased region" description="Basic and acidic residues" evidence="1">
    <location>
        <begin position="73"/>
        <end position="82"/>
    </location>
</feature>
<evidence type="ECO:0000256" key="1">
    <source>
        <dbReference type="SAM" id="MobiDB-lite"/>
    </source>
</evidence>
<dbReference type="Proteomes" id="UP000554965">
    <property type="component" value="Unassembled WGS sequence"/>
</dbReference>
<dbReference type="AlphaFoldDB" id="A0A7Z7IHN4"/>
<protein>
    <submittedName>
        <fullName evidence="2">Uncharacterized protein</fullName>
    </submittedName>
</protein>
<feature type="compositionally biased region" description="Basic residues" evidence="1">
    <location>
        <begin position="63"/>
        <end position="72"/>
    </location>
</feature>
<organism evidence="2 3">
    <name type="scientific">Mycobacterium simulans</name>
    <dbReference type="NCBI Taxonomy" id="627089"/>
    <lineage>
        <taxon>Bacteria</taxon>
        <taxon>Bacillati</taxon>
        <taxon>Actinomycetota</taxon>
        <taxon>Actinomycetes</taxon>
        <taxon>Mycobacteriales</taxon>
        <taxon>Mycobacteriaceae</taxon>
        <taxon>Mycobacterium</taxon>
    </lineage>
</organism>
<keyword evidence="3" id="KW-1185">Reference proteome</keyword>
<name>A0A7Z7IHN4_9MYCO</name>
<dbReference type="EMBL" id="OCTY01000002">
    <property type="protein sequence ID" value="SOJ53662.1"/>
    <property type="molecule type" value="Genomic_DNA"/>
</dbReference>
<evidence type="ECO:0000313" key="2">
    <source>
        <dbReference type="EMBL" id="SOJ53662.1"/>
    </source>
</evidence>
<evidence type="ECO:0000313" key="3">
    <source>
        <dbReference type="Proteomes" id="UP000554965"/>
    </source>
</evidence>
<feature type="region of interest" description="Disordered" evidence="1">
    <location>
        <begin position="63"/>
        <end position="82"/>
    </location>
</feature>
<gene>
    <name evidence="2" type="ORF">MSIMFB_01161</name>
</gene>
<proteinExistence type="predicted"/>